<comment type="subcellular location">
    <subcellularLocation>
        <location evidence="2">Cell membrane</location>
    </subcellularLocation>
</comment>
<dbReference type="SUPFAM" id="SSF47384">
    <property type="entry name" value="Homodimeric domain of signal transducing histidine kinase"/>
    <property type="match status" value="1"/>
</dbReference>
<evidence type="ECO:0000313" key="15">
    <source>
        <dbReference type="Proteomes" id="UP000280444"/>
    </source>
</evidence>
<dbReference type="Pfam" id="PF00512">
    <property type="entry name" value="HisKA"/>
    <property type="match status" value="1"/>
</dbReference>
<dbReference type="Proteomes" id="UP000280444">
    <property type="component" value="Unassembled WGS sequence"/>
</dbReference>
<organism evidence="14 15">
    <name type="scientific">Schaalia canis</name>
    <dbReference type="NCBI Taxonomy" id="100469"/>
    <lineage>
        <taxon>Bacteria</taxon>
        <taxon>Bacillati</taxon>
        <taxon>Actinomycetota</taxon>
        <taxon>Actinomycetes</taxon>
        <taxon>Actinomycetales</taxon>
        <taxon>Actinomycetaceae</taxon>
        <taxon>Schaalia</taxon>
    </lineage>
</organism>
<dbReference type="SMART" id="SM00387">
    <property type="entry name" value="HATPase_c"/>
    <property type="match status" value="1"/>
</dbReference>
<keyword evidence="5" id="KW-0808">Transferase</keyword>
<dbReference type="PROSITE" id="PS50885">
    <property type="entry name" value="HAMP"/>
    <property type="match status" value="1"/>
</dbReference>
<evidence type="ECO:0000256" key="7">
    <source>
        <dbReference type="ARBA" id="ARBA00022777"/>
    </source>
</evidence>
<dbReference type="SUPFAM" id="SSF55874">
    <property type="entry name" value="ATPase domain of HSP90 chaperone/DNA topoisomerase II/histidine kinase"/>
    <property type="match status" value="1"/>
</dbReference>
<keyword evidence="6 11" id="KW-0812">Transmembrane</keyword>
<dbReference type="InterPro" id="IPR003661">
    <property type="entry name" value="HisK_dim/P_dom"/>
</dbReference>
<dbReference type="EC" id="2.7.13.3" evidence="3"/>
<dbReference type="OrthoDB" id="9786919at2"/>
<accession>A0A3P1SGC9</accession>
<comment type="caution">
    <text evidence="14">The sequence shown here is derived from an EMBL/GenBank/DDBJ whole genome shotgun (WGS) entry which is preliminary data.</text>
</comment>
<evidence type="ECO:0000256" key="3">
    <source>
        <dbReference type="ARBA" id="ARBA00012438"/>
    </source>
</evidence>
<dbReference type="Pfam" id="PF00672">
    <property type="entry name" value="HAMP"/>
    <property type="match status" value="1"/>
</dbReference>
<evidence type="ECO:0000256" key="8">
    <source>
        <dbReference type="ARBA" id="ARBA00022989"/>
    </source>
</evidence>
<dbReference type="EMBL" id="RQZF01000002">
    <property type="protein sequence ID" value="RRC96049.1"/>
    <property type="molecule type" value="Genomic_DNA"/>
</dbReference>
<dbReference type="InterPro" id="IPR036890">
    <property type="entry name" value="HATPase_C_sf"/>
</dbReference>
<name>A0A3P1SGC9_9ACTO</name>
<evidence type="ECO:0000259" key="12">
    <source>
        <dbReference type="PROSITE" id="PS50109"/>
    </source>
</evidence>
<keyword evidence="15" id="KW-1185">Reference proteome</keyword>
<keyword evidence="9" id="KW-0902">Two-component regulatory system</keyword>
<dbReference type="FunFam" id="1.10.287.130:FF:000001">
    <property type="entry name" value="Two-component sensor histidine kinase"/>
    <property type="match status" value="1"/>
</dbReference>
<evidence type="ECO:0000256" key="2">
    <source>
        <dbReference type="ARBA" id="ARBA00004236"/>
    </source>
</evidence>
<feature type="domain" description="HAMP" evidence="13">
    <location>
        <begin position="165"/>
        <end position="218"/>
    </location>
</feature>
<dbReference type="SMART" id="SM00388">
    <property type="entry name" value="HisKA"/>
    <property type="match status" value="1"/>
</dbReference>
<evidence type="ECO:0000259" key="13">
    <source>
        <dbReference type="PROSITE" id="PS50885"/>
    </source>
</evidence>
<dbReference type="SMART" id="SM00304">
    <property type="entry name" value="HAMP"/>
    <property type="match status" value="1"/>
</dbReference>
<dbReference type="PANTHER" id="PTHR45436">
    <property type="entry name" value="SENSOR HISTIDINE KINASE YKOH"/>
    <property type="match status" value="1"/>
</dbReference>
<dbReference type="AlphaFoldDB" id="A0A3P1SGC9"/>
<evidence type="ECO:0000256" key="11">
    <source>
        <dbReference type="SAM" id="Phobius"/>
    </source>
</evidence>
<evidence type="ECO:0000256" key="6">
    <source>
        <dbReference type="ARBA" id="ARBA00022692"/>
    </source>
</evidence>
<dbReference type="InterPro" id="IPR003660">
    <property type="entry name" value="HAMP_dom"/>
</dbReference>
<dbReference type="InterPro" id="IPR050428">
    <property type="entry name" value="TCS_sensor_his_kinase"/>
</dbReference>
<protein>
    <recommendedName>
        <fullName evidence="3">histidine kinase</fullName>
        <ecNumber evidence="3">2.7.13.3</ecNumber>
    </recommendedName>
</protein>
<sequence length="468" mass="51328">MVGLLQRHLIEQIDTQLFSSAEALANRTHDKSLEDALGESDSPTSYYIRYRRVGDEQPQESYFALTIKESGHPEIPELIELDDRPASQVTPTQPVTVSSSKAGATWRAMAIPMEIRSTDHFVGVVTIALPLTNVQHTMRTTSAYFTLVGLVIITSGGLLGRYLVRHALTGLRHIESTAGKIAAGDLTQRIDPEPPTTEVGSLGQSLNTMLSQVEQSFEARQASERKIRRFVSDASHELRTPLAAIRGYCELYALGGVPEERTADVMGRIQSESTRMGNLVEDLLTLARLDEGRPLDFSELDMVEMAEHAAFDLRALDPDRAVLVRGLGKHPLPRKLLVIADRDRIQQVFTNLIGNIVRYTPAGSPVELAVGVRDRDAIIEFRDHGPGIAAKDHERVWQRFYRAEDSRARSLGGSGLGLSIVSGIMHAHHGTATLSHTNGGGLTVRIALPLDREGDDDSSSSKNDKATH</sequence>
<evidence type="ECO:0000256" key="4">
    <source>
        <dbReference type="ARBA" id="ARBA00022553"/>
    </source>
</evidence>
<dbReference type="GO" id="GO:0000155">
    <property type="term" value="F:phosphorelay sensor kinase activity"/>
    <property type="evidence" value="ECO:0007669"/>
    <property type="project" value="InterPro"/>
</dbReference>
<keyword evidence="8 11" id="KW-1133">Transmembrane helix</keyword>
<dbReference type="CDD" id="cd06225">
    <property type="entry name" value="HAMP"/>
    <property type="match status" value="1"/>
</dbReference>
<dbReference type="SUPFAM" id="SSF158472">
    <property type="entry name" value="HAMP domain-like"/>
    <property type="match status" value="1"/>
</dbReference>
<proteinExistence type="predicted"/>
<gene>
    <name evidence="14" type="ORF">EII11_03440</name>
</gene>
<evidence type="ECO:0000313" key="14">
    <source>
        <dbReference type="EMBL" id="RRC96049.1"/>
    </source>
</evidence>
<evidence type="ECO:0000256" key="10">
    <source>
        <dbReference type="ARBA" id="ARBA00023136"/>
    </source>
</evidence>
<keyword evidence="4" id="KW-0597">Phosphoprotein</keyword>
<comment type="catalytic activity">
    <reaction evidence="1">
        <text>ATP + protein L-histidine = ADP + protein N-phospho-L-histidine.</text>
        <dbReference type="EC" id="2.7.13.3"/>
    </reaction>
</comment>
<feature type="transmembrane region" description="Helical" evidence="11">
    <location>
        <begin position="143"/>
        <end position="164"/>
    </location>
</feature>
<dbReference type="InterPro" id="IPR005467">
    <property type="entry name" value="His_kinase_dom"/>
</dbReference>
<dbReference type="InterPro" id="IPR003594">
    <property type="entry name" value="HATPase_dom"/>
</dbReference>
<dbReference type="CDD" id="cd00082">
    <property type="entry name" value="HisKA"/>
    <property type="match status" value="1"/>
</dbReference>
<reference evidence="14 15" key="1">
    <citation type="submission" date="2018-11" db="EMBL/GenBank/DDBJ databases">
        <title>Genomes From Bacteria Associated with the Canine Oral Cavity: a Test Case for Automated Genome-Based Taxonomic Assignment.</title>
        <authorList>
            <person name="Coil D.A."/>
            <person name="Jospin G."/>
            <person name="Darling A.E."/>
            <person name="Wallis C."/>
            <person name="Davis I.J."/>
            <person name="Harris S."/>
            <person name="Eisen J.A."/>
            <person name="Holcombe L.J."/>
            <person name="O'Flynn C."/>
        </authorList>
    </citation>
    <scope>NUCLEOTIDE SEQUENCE [LARGE SCALE GENOMIC DNA]</scope>
    <source>
        <strain evidence="14 15">OH770</strain>
    </source>
</reference>
<dbReference type="PRINTS" id="PR00344">
    <property type="entry name" value="BCTRLSENSOR"/>
</dbReference>
<dbReference type="Gene3D" id="1.10.287.130">
    <property type="match status" value="1"/>
</dbReference>
<dbReference type="InterPro" id="IPR004358">
    <property type="entry name" value="Sig_transdc_His_kin-like_C"/>
</dbReference>
<dbReference type="PROSITE" id="PS50109">
    <property type="entry name" value="HIS_KIN"/>
    <property type="match status" value="1"/>
</dbReference>
<dbReference type="Gene3D" id="6.10.340.10">
    <property type="match status" value="1"/>
</dbReference>
<evidence type="ECO:0000256" key="1">
    <source>
        <dbReference type="ARBA" id="ARBA00000085"/>
    </source>
</evidence>
<dbReference type="PANTHER" id="PTHR45436:SF5">
    <property type="entry name" value="SENSOR HISTIDINE KINASE TRCS"/>
    <property type="match status" value="1"/>
</dbReference>
<feature type="domain" description="Histidine kinase" evidence="12">
    <location>
        <begin position="233"/>
        <end position="452"/>
    </location>
</feature>
<dbReference type="InterPro" id="IPR036097">
    <property type="entry name" value="HisK_dim/P_sf"/>
</dbReference>
<evidence type="ECO:0000256" key="9">
    <source>
        <dbReference type="ARBA" id="ARBA00023012"/>
    </source>
</evidence>
<keyword evidence="7 14" id="KW-0418">Kinase</keyword>
<dbReference type="GO" id="GO:0005886">
    <property type="term" value="C:plasma membrane"/>
    <property type="evidence" value="ECO:0007669"/>
    <property type="project" value="UniProtKB-SubCell"/>
</dbReference>
<dbReference type="Pfam" id="PF02518">
    <property type="entry name" value="HATPase_c"/>
    <property type="match status" value="1"/>
</dbReference>
<evidence type="ECO:0000256" key="5">
    <source>
        <dbReference type="ARBA" id="ARBA00022679"/>
    </source>
</evidence>
<dbReference type="Gene3D" id="3.30.565.10">
    <property type="entry name" value="Histidine kinase-like ATPase, C-terminal domain"/>
    <property type="match status" value="1"/>
</dbReference>
<keyword evidence="10 11" id="KW-0472">Membrane</keyword>